<dbReference type="SUPFAM" id="SSF55785">
    <property type="entry name" value="PYP-like sensor domain (PAS domain)"/>
    <property type="match status" value="3"/>
</dbReference>
<evidence type="ECO:0000256" key="6">
    <source>
        <dbReference type="ARBA" id="ARBA00022679"/>
    </source>
</evidence>
<dbReference type="SUPFAM" id="SSF52172">
    <property type="entry name" value="CheY-like"/>
    <property type="match status" value="1"/>
</dbReference>
<keyword evidence="6" id="KW-0808">Transferase</keyword>
<keyword evidence="10" id="KW-0067">ATP-binding</keyword>
<feature type="domain" description="CheR-type methyltransferase" evidence="22">
    <location>
        <begin position="229"/>
        <end position="500"/>
    </location>
</feature>
<dbReference type="PROSITE" id="PS50122">
    <property type="entry name" value="CHEB"/>
    <property type="match status" value="1"/>
</dbReference>
<dbReference type="Pfam" id="PF01739">
    <property type="entry name" value="CheR"/>
    <property type="match status" value="1"/>
</dbReference>
<dbReference type="InterPro" id="IPR001610">
    <property type="entry name" value="PAC"/>
</dbReference>
<evidence type="ECO:0000256" key="14">
    <source>
        <dbReference type="PROSITE-ProRule" id="PRU00050"/>
    </source>
</evidence>
<dbReference type="InterPro" id="IPR000700">
    <property type="entry name" value="PAS-assoc_C"/>
</dbReference>
<dbReference type="InterPro" id="IPR035909">
    <property type="entry name" value="CheB_C"/>
</dbReference>
<dbReference type="Gene3D" id="3.30.450.20">
    <property type="entry name" value="PAS domain"/>
    <property type="match status" value="3"/>
</dbReference>
<dbReference type="Pfam" id="PF00072">
    <property type="entry name" value="Response_reg"/>
    <property type="match status" value="1"/>
</dbReference>
<dbReference type="GO" id="GO:0005886">
    <property type="term" value="C:plasma membrane"/>
    <property type="evidence" value="ECO:0007669"/>
    <property type="project" value="TreeGrafter"/>
</dbReference>
<feature type="modified residue" description="4-aspartylphosphate" evidence="15">
    <location>
        <position position="1468"/>
    </location>
</feature>
<feature type="domain" description="Histidine kinase" evidence="17">
    <location>
        <begin position="1160"/>
        <end position="1394"/>
    </location>
</feature>
<evidence type="ECO:0000313" key="23">
    <source>
        <dbReference type="EMBL" id="BAY80838.1"/>
    </source>
</evidence>
<gene>
    <name evidence="23" type="ORF">NIES267_03030</name>
</gene>
<dbReference type="InterPro" id="IPR000780">
    <property type="entry name" value="CheR_MeTrfase"/>
</dbReference>
<dbReference type="InterPro" id="IPR013767">
    <property type="entry name" value="PAS_fold"/>
</dbReference>
<dbReference type="PROSITE" id="PS50113">
    <property type="entry name" value="PAC"/>
    <property type="match status" value="2"/>
</dbReference>
<comment type="catalytic activity">
    <reaction evidence="1">
        <text>ATP + protein L-histidine = ADP + protein N-phospho-L-histidine.</text>
        <dbReference type="EC" id="2.7.13.3"/>
    </reaction>
</comment>
<dbReference type="GO" id="GO:0008757">
    <property type="term" value="F:S-adenosylmethionine-dependent methyltransferase activity"/>
    <property type="evidence" value="ECO:0007669"/>
    <property type="project" value="InterPro"/>
</dbReference>
<dbReference type="InterPro" id="IPR036890">
    <property type="entry name" value="HATPase_C_sf"/>
</dbReference>
<dbReference type="InterPro" id="IPR005467">
    <property type="entry name" value="His_kinase_dom"/>
</dbReference>
<keyword evidence="14" id="KW-0378">Hydrolase</keyword>
<dbReference type="SMART" id="SM00448">
    <property type="entry name" value="REC"/>
    <property type="match status" value="1"/>
</dbReference>
<dbReference type="InterPro" id="IPR029063">
    <property type="entry name" value="SAM-dependent_MTases_sf"/>
</dbReference>
<evidence type="ECO:0000313" key="24">
    <source>
        <dbReference type="Proteomes" id="UP000218418"/>
    </source>
</evidence>
<keyword evidence="11" id="KW-1133">Transmembrane helix</keyword>
<dbReference type="NCBIfam" id="TIGR00229">
    <property type="entry name" value="sensory_box"/>
    <property type="match status" value="2"/>
</dbReference>
<dbReference type="GO" id="GO:0008984">
    <property type="term" value="F:protein-glutamate methylesterase activity"/>
    <property type="evidence" value="ECO:0007669"/>
    <property type="project" value="InterPro"/>
</dbReference>
<feature type="active site" evidence="14">
    <location>
        <position position="54"/>
    </location>
</feature>
<dbReference type="Gene3D" id="1.10.287.130">
    <property type="match status" value="1"/>
</dbReference>
<dbReference type="CDD" id="cd16434">
    <property type="entry name" value="CheB-CheR_fusion"/>
    <property type="match status" value="1"/>
</dbReference>
<dbReference type="GO" id="GO:0000155">
    <property type="term" value="F:phosphorelay sensor kinase activity"/>
    <property type="evidence" value="ECO:0007669"/>
    <property type="project" value="InterPro"/>
</dbReference>
<proteinExistence type="inferred from homology"/>
<dbReference type="OrthoDB" id="9799157at2"/>
<evidence type="ECO:0000259" key="19">
    <source>
        <dbReference type="PROSITE" id="PS50112"/>
    </source>
</evidence>
<evidence type="ECO:0000256" key="3">
    <source>
        <dbReference type="ARBA" id="ARBA00006402"/>
    </source>
</evidence>
<dbReference type="GO" id="GO:0005524">
    <property type="term" value="F:ATP binding"/>
    <property type="evidence" value="ECO:0007669"/>
    <property type="project" value="UniProtKB-KW"/>
</dbReference>
<evidence type="ECO:0000256" key="11">
    <source>
        <dbReference type="ARBA" id="ARBA00022989"/>
    </source>
</evidence>
<keyword evidence="7" id="KW-0812">Transmembrane</keyword>
<dbReference type="Pfam" id="PF13596">
    <property type="entry name" value="PAS_10"/>
    <property type="match status" value="1"/>
</dbReference>
<evidence type="ECO:0000256" key="7">
    <source>
        <dbReference type="ARBA" id="ARBA00022692"/>
    </source>
</evidence>
<dbReference type="CDD" id="cd17546">
    <property type="entry name" value="REC_hyHK_CKI1_RcsC-like"/>
    <property type="match status" value="1"/>
</dbReference>
<keyword evidence="14" id="KW-0145">Chemotaxis</keyword>
<dbReference type="InterPro" id="IPR001789">
    <property type="entry name" value="Sig_transdc_resp-reg_receiver"/>
</dbReference>
<name>A0A1Z4LIC1_9CYAN</name>
<dbReference type="InterPro" id="IPR000673">
    <property type="entry name" value="Sig_transdc_resp-reg_Me-estase"/>
</dbReference>
<dbReference type="InterPro" id="IPR036097">
    <property type="entry name" value="HisK_dim/P_sf"/>
</dbReference>
<feature type="domain" description="PAC" evidence="20">
    <location>
        <begin position="1076"/>
        <end position="1128"/>
    </location>
</feature>
<evidence type="ECO:0000256" key="9">
    <source>
        <dbReference type="ARBA" id="ARBA00022777"/>
    </source>
</evidence>
<dbReference type="GO" id="GO:0005737">
    <property type="term" value="C:cytoplasm"/>
    <property type="evidence" value="ECO:0007669"/>
    <property type="project" value="InterPro"/>
</dbReference>
<dbReference type="GO" id="GO:0000156">
    <property type="term" value="F:phosphorelay response regulator activity"/>
    <property type="evidence" value="ECO:0007669"/>
    <property type="project" value="InterPro"/>
</dbReference>
<feature type="domain" description="CheB-type methylesterase" evidence="21">
    <location>
        <begin position="21"/>
        <end position="194"/>
    </location>
</feature>
<keyword evidence="24" id="KW-1185">Reference proteome</keyword>
<feature type="active site" evidence="14">
    <location>
        <position position="148"/>
    </location>
</feature>
<dbReference type="Gene3D" id="3.30.565.10">
    <property type="entry name" value="Histidine kinase-like ATPase, C-terminal domain"/>
    <property type="match status" value="1"/>
</dbReference>
<evidence type="ECO:0000259" key="20">
    <source>
        <dbReference type="PROSITE" id="PS50113"/>
    </source>
</evidence>
<dbReference type="PANTHER" id="PTHR43047">
    <property type="entry name" value="TWO-COMPONENT HISTIDINE PROTEIN KINASE"/>
    <property type="match status" value="1"/>
</dbReference>
<feature type="coiled-coil region" evidence="16">
    <location>
        <begin position="661"/>
        <end position="751"/>
    </location>
</feature>
<keyword evidence="16" id="KW-0175">Coiled coil</keyword>
<evidence type="ECO:0000259" key="18">
    <source>
        <dbReference type="PROSITE" id="PS50110"/>
    </source>
</evidence>
<sequence length="1633" mass="186521">MSLEQLDIKCSSYRDNCKLFVVGIGASAGGLEALEKFFQNMPSDSGAAFVVVQHLSPHFKSLMKELLERHTQMEIHRITEGMELAANSFFLIPKDKNIILEGNKLRLVNRESRTSLKPNFPIDLFFNSLAKTCREKAVGIILSGSGTDGSSGLQTIYDAGGLILIQEPSTAEFDGMPLSAIAKLNLHNFLDNSEDVIQKGGIQQVNYPEHLAQLTYDFLVSSVSVQQEYINSYLCLKNSELKQITDILFIYNQVNLLSCKNGDLSRRINDRCSATDKNVDEYIEYLQKSDEEKQALFKHILIAVPSFFKDNDAWKFLEHKVLPDLIEKSQPDEELKFWVSGCATGEEAYSLAIIIDEALSKLSLKPKVKIFATDINSDALEKAILGVYPLTISNDITPERLEKYFTPQQDSFKVKRKLQKMLIFAHHDLSKDAVFTRINLIVYRNILMSMQPDLQHKTLLNLHFSLRKKGILFLGNTEHMSFLADEFISINNKYKFYSKRRDVNLHIPIPVISVKKLDKYSVSRNSYIDYGEKKPEKREIILEKLLKTFLNDNKVTCLLIDKNNQVVEVFEDLANVLKFPVGKLTHDVTHLVSPPLQLPLNTALHRVHKEKKSVTYGSIKLDEKDKYRTIELKVNFYENSHSMEDLLMVTFQEKDISIPPDSQVSEQISQLEHQLEETEESLKISIEELDFNNEESDIVNENLLAYNEELHITNEVLKSANQELYIVNTEYQLKINELAELNKDVNNLLRNTNIGVVFLDKQLRIRKFTSAATIAINLIEKDINRPLRHLSHNLDCSNFIQIIEEVLETGKSLDLEVKLNNEDKYLLVRINSCIQDNGNLDGIVISFIDISTIKTTQNQLQQTFNALQTANTTSIDSEEKFRSLYLKTPAMLHSIDENGRIIEASNFWVEKLGYERQEVIGKKFIKFLTPESRRYLVEVLSEFLDRGSCWNIPYQFVCRNGEVIDILLNAIADKNDSGDVIRTLVVMIEVTERTQAEAALKETDARFKIMADTAPIPIWMIDNNYQGTFFNQAWWEFTGNNLEQQLGEGWLDNIHIQDRNLFFKDACSWDGACQPIELQFRIQGVDKQYYWMLGKQAPRFNSQGELIGYIGSCIDITEIKNAQEQLTLNNNQLEQNSTKLSLAKEVAERANQAKNSFIAHMSHELRTPLNGILGFAQILQADKELSHKQHRRIDNIYHSGEHLLRLLNDILNLSKIEENQLELELKEISFPLFIEEIISVIDVRAQQKDITFNYQALSSLPSTIVGDETRLRQILLNLLGNAVKFTQKGSVNFQIRQLGDCGESESENPQNIQTYKYCLIRFQVEDTGIGIPPEKMEEIFLPFHRLQNDDFVNEGSGLGLAISQRIVNLMGGEIKANSIRGEGSLFYFDLYFPEAENSQFSTNILSTLQPVGIKDKHPKILIVDDNQTNRCLLVTFLEELGFEVSEAVNGKQGLEKAESFQPDLILVDLVMPVMDGFEITQSLRNNPEFEDMPIIIISANAMFDAQLSSYRIGCNAFLPKPIDLNLLLKSITQLLAIEWVYPQSSNLTLESHKPTRQITTSLNTDSFILNPSEEYVNHLLHLTQIGDIEAVIEQAEYIQNLDSKYLPFVKKVCELAGNFQQQKLIKFLEKCVE</sequence>
<dbReference type="PANTHER" id="PTHR43047:SF72">
    <property type="entry name" value="OSMOSENSING HISTIDINE PROTEIN KINASE SLN1"/>
    <property type="match status" value="1"/>
</dbReference>
<evidence type="ECO:0000256" key="10">
    <source>
        <dbReference type="ARBA" id="ARBA00022840"/>
    </source>
</evidence>
<reference evidence="23 24" key="1">
    <citation type="submission" date="2017-06" db="EMBL/GenBank/DDBJ databases">
        <title>Genome sequencing of cyanobaciteial culture collection at National Institute for Environmental Studies (NIES).</title>
        <authorList>
            <person name="Hirose Y."/>
            <person name="Shimura Y."/>
            <person name="Fujisawa T."/>
            <person name="Nakamura Y."/>
            <person name="Kawachi M."/>
        </authorList>
    </citation>
    <scope>NUCLEOTIDE SEQUENCE [LARGE SCALE GENOMIC DNA]</scope>
    <source>
        <strain evidence="23 24">NIES-267</strain>
    </source>
</reference>
<comment type="subcellular location">
    <subcellularLocation>
        <location evidence="2">Membrane</location>
    </subcellularLocation>
</comment>
<dbReference type="Gene3D" id="3.40.50.2300">
    <property type="match status" value="1"/>
</dbReference>
<evidence type="ECO:0000256" key="1">
    <source>
        <dbReference type="ARBA" id="ARBA00000085"/>
    </source>
</evidence>
<dbReference type="InterPro" id="IPR000014">
    <property type="entry name" value="PAS"/>
</dbReference>
<dbReference type="CDD" id="cd16922">
    <property type="entry name" value="HATPase_EvgS-ArcB-TorS-like"/>
    <property type="match status" value="1"/>
</dbReference>
<dbReference type="SUPFAM" id="SSF47384">
    <property type="entry name" value="Homodimeric domain of signal transducing histidine kinase"/>
    <property type="match status" value="1"/>
</dbReference>
<keyword evidence="5 15" id="KW-0597">Phosphoprotein</keyword>
<protein>
    <recommendedName>
        <fullName evidence="13">Circadian input-output histidine kinase CikA</fullName>
        <ecNumber evidence="4">2.7.13.3</ecNumber>
    </recommendedName>
</protein>
<dbReference type="SMART" id="SM00138">
    <property type="entry name" value="MeTrc"/>
    <property type="match status" value="1"/>
</dbReference>
<dbReference type="Pfam" id="PF02518">
    <property type="entry name" value="HATPase_c"/>
    <property type="match status" value="1"/>
</dbReference>
<dbReference type="Gene3D" id="3.40.50.180">
    <property type="entry name" value="Methylesterase CheB, C-terminal domain"/>
    <property type="match status" value="1"/>
</dbReference>
<feature type="domain" description="PAS" evidence="19">
    <location>
        <begin position="877"/>
        <end position="947"/>
    </location>
</feature>
<feature type="domain" description="Response regulatory" evidence="18">
    <location>
        <begin position="1419"/>
        <end position="1535"/>
    </location>
</feature>
<dbReference type="EMBL" id="AP018227">
    <property type="protein sequence ID" value="BAY80838.1"/>
    <property type="molecule type" value="Genomic_DNA"/>
</dbReference>
<evidence type="ECO:0000259" key="17">
    <source>
        <dbReference type="PROSITE" id="PS50109"/>
    </source>
</evidence>
<evidence type="ECO:0000256" key="13">
    <source>
        <dbReference type="ARBA" id="ARBA00074306"/>
    </source>
</evidence>
<dbReference type="InterPro" id="IPR011006">
    <property type="entry name" value="CheY-like_superfamily"/>
</dbReference>
<keyword evidence="9 23" id="KW-0418">Kinase</keyword>
<dbReference type="Pfam" id="PF01339">
    <property type="entry name" value="CheB_methylest"/>
    <property type="match status" value="1"/>
</dbReference>
<dbReference type="InterPro" id="IPR022642">
    <property type="entry name" value="CheR_C"/>
</dbReference>
<dbReference type="GO" id="GO:0009927">
    <property type="term" value="F:histidine phosphotransfer kinase activity"/>
    <property type="evidence" value="ECO:0007669"/>
    <property type="project" value="TreeGrafter"/>
</dbReference>
<dbReference type="CDD" id="cd00082">
    <property type="entry name" value="HisKA"/>
    <property type="match status" value="1"/>
</dbReference>
<dbReference type="Pfam" id="PF00512">
    <property type="entry name" value="HisKA"/>
    <property type="match status" value="1"/>
</dbReference>
<evidence type="ECO:0000256" key="5">
    <source>
        <dbReference type="ARBA" id="ARBA00022553"/>
    </source>
</evidence>
<dbReference type="SMART" id="SM00091">
    <property type="entry name" value="PAS"/>
    <property type="match status" value="3"/>
</dbReference>
<dbReference type="PRINTS" id="PR00996">
    <property type="entry name" value="CHERMTFRASE"/>
</dbReference>
<evidence type="ECO:0000256" key="16">
    <source>
        <dbReference type="SAM" id="Coils"/>
    </source>
</evidence>
<dbReference type="PROSITE" id="PS50123">
    <property type="entry name" value="CHER"/>
    <property type="match status" value="1"/>
</dbReference>
<evidence type="ECO:0000256" key="2">
    <source>
        <dbReference type="ARBA" id="ARBA00004370"/>
    </source>
</evidence>
<dbReference type="InterPro" id="IPR035965">
    <property type="entry name" value="PAS-like_dom_sf"/>
</dbReference>
<dbReference type="Proteomes" id="UP000218418">
    <property type="component" value="Chromosome"/>
</dbReference>
<dbReference type="SMART" id="SM00387">
    <property type="entry name" value="HATPase_c"/>
    <property type="match status" value="1"/>
</dbReference>
<evidence type="ECO:0000259" key="21">
    <source>
        <dbReference type="PROSITE" id="PS50122"/>
    </source>
</evidence>
<dbReference type="GO" id="GO:0006935">
    <property type="term" value="P:chemotaxis"/>
    <property type="evidence" value="ECO:0007669"/>
    <property type="project" value="UniProtKB-UniRule"/>
</dbReference>
<dbReference type="FunFam" id="1.10.287.130:FF:000004">
    <property type="entry name" value="Ethylene receptor 1"/>
    <property type="match status" value="1"/>
</dbReference>
<dbReference type="PROSITE" id="PS50112">
    <property type="entry name" value="PAS"/>
    <property type="match status" value="1"/>
</dbReference>
<dbReference type="FunFam" id="3.30.565.10:FF:000010">
    <property type="entry name" value="Sensor histidine kinase RcsC"/>
    <property type="match status" value="1"/>
</dbReference>
<dbReference type="SUPFAM" id="SSF52738">
    <property type="entry name" value="Methylesterase CheB, C-terminal domain"/>
    <property type="match status" value="1"/>
</dbReference>
<dbReference type="SUPFAM" id="SSF55874">
    <property type="entry name" value="ATPase domain of HSP90 chaperone/DNA topoisomerase II/histidine kinase"/>
    <property type="match status" value="1"/>
</dbReference>
<evidence type="ECO:0000259" key="22">
    <source>
        <dbReference type="PROSITE" id="PS50123"/>
    </source>
</evidence>
<comment type="similarity">
    <text evidence="3">In the N-terminal section; belongs to the phytochrome family.</text>
</comment>
<keyword evidence="8" id="KW-0547">Nucleotide-binding</keyword>
<dbReference type="Pfam" id="PF13426">
    <property type="entry name" value="PAS_9"/>
    <property type="match status" value="1"/>
</dbReference>
<dbReference type="Pfam" id="PF00989">
    <property type="entry name" value="PAS"/>
    <property type="match status" value="1"/>
</dbReference>
<dbReference type="PROSITE" id="PS50110">
    <property type="entry name" value="RESPONSE_REGULATORY"/>
    <property type="match status" value="1"/>
</dbReference>
<evidence type="ECO:0000256" key="8">
    <source>
        <dbReference type="ARBA" id="ARBA00022741"/>
    </source>
</evidence>
<dbReference type="InterPro" id="IPR003661">
    <property type="entry name" value="HisK_dim/P_dom"/>
</dbReference>
<dbReference type="GO" id="GO:0006355">
    <property type="term" value="P:regulation of DNA-templated transcription"/>
    <property type="evidence" value="ECO:0007669"/>
    <property type="project" value="InterPro"/>
</dbReference>
<dbReference type="InterPro" id="IPR003594">
    <property type="entry name" value="HATPase_dom"/>
</dbReference>
<dbReference type="EC" id="2.7.13.3" evidence="4"/>
<dbReference type="Gene3D" id="3.40.50.150">
    <property type="entry name" value="Vaccinia Virus protein VP39"/>
    <property type="match status" value="1"/>
</dbReference>
<dbReference type="PROSITE" id="PS50109">
    <property type="entry name" value="HIS_KIN"/>
    <property type="match status" value="1"/>
</dbReference>
<keyword evidence="12" id="KW-0472">Membrane</keyword>
<dbReference type="SMART" id="SM00388">
    <property type="entry name" value="HisKA"/>
    <property type="match status" value="1"/>
</dbReference>
<organism evidence="23 24">
    <name type="scientific">Calothrix parasitica NIES-267</name>
    <dbReference type="NCBI Taxonomy" id="1973488"/>
    <lineage>
        <taxon>Bacteria</taxon>
        <taxon>Bacillati</taxon>
        <taxon>Cyanobacteriota</taxon>
        <taxon>Cyanophyceae</taxon>
        <taxon>Nostocales</taxon>
        <taxon>Calotrichaceae</taxon>
        <taxon>Calothrix</taxon>
    </lineage>
</organism>
<evidence type="ECO:0000256" key="15">
    <source>
        <dbReference type="PROSITE-ProRule" id="PRU00169"/>
    </source>
</evidence>
<accession>A0A1Z4LIC1</accession>
<feature type="domain" description="PAC" evidence="20">
    <location>
        <begin position="950"/>
        <end position="1002"/>
    </location>
</feature>
<dbReference type="CDD" id="cd00130">
    <property type="entry name" value="PAS"/>
    <property type="match status" value="2"/>
</dbReference>
<feature type="coiled-coil region" evidence="16">
    <location>
        <begin position="1116"/>
        <end position="1150"/>
    </location>
</feature>
<dbReference type="SUPFAM" id="SSF53335">
    <property type="entry name" value="S-adenosyl-L-methionine-dependent methyltransferases"/>
    <property type="match status" value="1"/>
</dbReference>
<evidence type="ECO:0000256" key="4">
    <source>
        <dbReference type="ARBA" id="ARBA00012438"/>
    </source>
</evidence>
<feature type="active site" evidence="14">
    <location>
        <position position="27"/>
    </location>
</feature>
<dbReference type="SMART" id="SM00086">
    <property type="entry name" value="PAC"/>
    <property type="match status" value="2"/>
</dbReference>
<evidence type="ECO:0000256" key="12">
    <source>
        <dbReference type="ARBA" id="ARBA00023136"/>
    </source>
</evidence>